<sequence length="75" mass="8421">MADLTLRFDEENGILHLSFGKPQPSNTYIAGDAWLRVRDDGSIDGFEITLQPREVVKEVYEALRKAVEEGVVESV</sequence>
<accession>A0A1G1W8B8</accession>
<reference evidence="1 2" key="1">
    <citation type="journal article" date="2016" name="Nat. Commun.">
        <title>Thousands of microbial genomes shed light on interconnected biogeochemical processes in an aquifer system.</title>
        <authorList>
            <person name="Anantharaman K."/>
            <person name="Brown C.T."/>
            <person name="Hug L.A."/>
            <person name="Sharon I."/>
            <person name="Castelle C.J."/>
            <person name="Probst A.J."/>
            <person name="Thomas B.C."/>
            <person name="Singh A."/>
            <person name="Wilkins M.J."/>
            <person name="Karaoz U."/>
            <person name="Brodie E.L."/>
            <person name="Williams K.H."/>
            <person name="Hubbard S.S."/>
            <person name="Banfield J.F."/>
        </authorList>
    </citation>
    <scope>NUCLEOTIDE SEQUENCE [LARGE SCALE GENOMIC DNA]</scope>
</reference>
<protein>
    <recommendedName>
        <fullName evidence="3">DUF2283 domain-containing protein</fullName>
    </recommendedName>
</protein>
<evidence type="ECO:0000313" key="2">
    <source>
        <dbReference type="Proteomes" id="UP000178493"/>
    </source>
</evidence>
<proteinExistence type="predicted"/>
<comment type="caution">
    <text evidence="1">The sequence shown here is derived from an EMBL/GenBank/DDBJ whole genome shotgun (WGS) entry which is preliminary data.</text>
</comment>
<dbReference type="Proteomes" id="UP000178493">
    <property type="component" value="Unassembled WGS sequence"/>
</dbReference>
<dbReference type="EMBL" id="MHCO01000025">
    <property type="protein sequence ID" value="OGY23916.1"/>
    <property type="molecule type" value="Genomic_DNA"/>
</dbReference>
<evidence type="ECO:0000313" key="1">
    <source>
        <dbReference type="EMBL" id="OGY23916.1"/>
    </source>
</evidence>
<evidence type="ECO:0008006" key="3">
    <source>
        <dbReference type="Google" id="ProtNLM"/>
    </source>
</evidence>
<organism evidence="1 2">
    <name type="scientific">Candidatus Woykebacteria bacterium GWB1_45_5</name>
    <dbReference type="NCBI Taxonomy" id="1802592"/>
    <lineage>
        <taxon>Bacteria</taxon>
        <taxon>Candidatus Woykeibacteriota</taxon>
    </lineage>
</organism>
<gene>
    <name evidence="1" type="ORF">A2126_04970</name>
</gene>
<dbReference type="AlphaFoldDB" id="A0A1G1W8B8"/>
<name>A0A1G1W8B8_9BACT</name>